<evidence type="ECO:0000313" key="3">
    <source>
        <dbReference type="Proteomes" id="UP000001034"/>
    </source>
</evidence>
<evidence type="ECO:0000313" key="2">
    <source>
        <dbReference type="EMBL" id="BAG41749.1"/>
    </source>
</evidence>
<reference evidence="2 3" key="1">
    <citation type="journal article" date="2010" name="Virology">
        <title>A jumbo phage infecting the phytopathogen Ralstonia solanacearum defines a new lineage of the Myoviridae family.</title>
        <authorList>
            <person name="Yamada T."/>
            <person name="Satoh S."/>
            <person name="Ishikawa H."/>
            <person name="Fujiwara A."/>
            <person name="Kawasaki T."/>
            <person name="Fujie M."/>
            <person name="Ogata H."/>
        </authorList>
    </citation>
    <scope>NUCLEOTIDE SEQUENCE [LARGE SCALE GENOMIC DNA]</scope>
</reference>
<feature type="coiled-coil region" evidence="1">
    <location>
        <begin position="16"/>
        <end position="46"/>
    </location>
</feature>
<organism evidence="2 3">
    <name type="scientific">Ralstonia phage phiRSL1</name>
    <dbReference type="NCBI Taxonomy" id="1980924"/>
    <lineage>
        <taxon>Viruses</taxon>
        <taxon>Duplodnaviria</taxon>
        <taxon>Heunggongvirae</taxon>
        <taxon>Uroviricota</taxon>
        <taxon>Caudoviricetes</taxon>
        <taxon>Mieseafarmvirus</taxon>
        <taxon>Mieseafarmvirus RSL1</taxon>
    </lineage>
</organism>
<keyword evidence="3" id="KW-1185">Reference proteome</keyword>
<name>B2ZYE8_9CAUD</name>
<dbReference type="EMBL" id="AB366653">
    <property type="protein sequence ID" value="BAG41749.1"/>
    <property type="molecule type" value="Genomic_DNA"/>
</dbReference>
<dbReference type="RefSeq" id="YP_001950179.1">
    <property type="nucleotide sequence ID" value="NC_010811.2"/>
</dbReference>
<dbReference type="Proteomes" id="UP000001034">
    <property type="component" value="Segment"/>
</dbReference>
<proteinExistence type="predicted"/>
<keyword evidence="1" id="KW-0175">Coiled coil</keyword>
<dbReference type="GeneID" id="6369741"/>
<sequence>MKFVNSKKVKDHAYDLYLVRQQKRELAEKMRELEAQEQALSAFLRAKRADEDFQFADPEGYLMETDFVPGSRMDVNDAQVRRDYAKMGKKVPMKKSEWVTVKVRYILEK</sequence>
<dbReference type="KEGG" id="vg:6369741"/>
<protein>
    <submittedName>
        <fullName evidence="2">Uncharacterized protein</fullName>
    </submittedName>
</protein>
<accession>B2ZYE8</accession>
<evidence type="ECO:0000256" key="1">
    <source>
        <dbReference type="SAM" id="Coils"/>
    </source>
</evidence>